<dbReference type="OrthoDB" id="9777044at2"/>
<name>A0A1R4JRA3_9ACTN</name>
<feature type="transmembrane region" description="Helical" evidence="7">
    <location>
        <begin position="82"/>
        <end position="103"/>
    </location>
</feature>
<dbReference type="RefSeq" id="WP_094764833.1">
    <property type="nucleotide sequence ID" value="NZ_FUKQ01000035.1"/>
</dbReference>
<keyword evidence="7" id="KW-0813">Transport</keyword>
<comment type="subunit">
    <text evidence="7">The Tat system comprises two distinct complexes: a TatABC complex, containing multiple copies of TatA, TatB and TatC subunits, and a separate TatA complex, containing only TatA subunits. Substrates initially bind to the TatABC complex, which probably triggers association of the separate TatA complex to form the active translocon.</text>
</comment>
<accession>A0A1R4JRA3</accession>
<evidence type="ECO:0000256" key="4">
    <source>
        <dbReference type="ARBA" id="ARBA00022989"/>
    </source>
</evidence>
<keyword evidence="7" id="KW-1003">Cell membrane</keyword>
<keyword evidence="9" id="KW-1185">Reference proteome</keyword>
<dbReference type="GO" id="GO:0009977">
    <property type="term" value="F:proton motive force dependent protein transmembrane transporter activity"/>
    <property type="evidence" value="ECO:0007669"/>
    <property type="project" value="TreeGrafter"/>
</dbReference>
<evidence type="ECO:0000313" key="9">
    <source>
        <dbReference type="Proteomes" id="UP000188342"/>
    </source>
</evidence>
<dbReference type="GO" id="GO:0065002">
    <property type="term" value="P:intracellular protein transmembrane transport"/>
    <property type="evidence" value="ECO:0007669"/>
    <property type="project" value="TreeGrafter"/>
</dbReference>
<dbReference type="PANTHER" id="PTHR30371">
    <property type="entry name" value="SEC-INDEPENDENT PROTEIN TRANSLOCASE PROTEIN TATC"/>
    <property type="match status" value="1"/>
</dbReference>
<feature type="transmembrane region" description="Helical" evidence="7">
    <location>
        <begin position="20"/>
        <end position="38"/>
    </location>
</feature>
<evidence type="ECO:0000256" key="5">
    <source>
        <dbReference type="ARBA" id="ARBA00023010"/>
    </source>
</evidence>
<evidence type="ECO:0000256" key="7">
    <source>
        <dbReference type="HAMAP-Rule" id="MF_00902"/>
    </source>
</evidence>
<evidence type="ECO:0000256" key="3">
    <source>
        <dbReference type="ARBA" id="ARBA00022927"/>
    </source>
</evidence>
<evidence type="ECO:0000256" key="2">
    <source>
        <dbReference type="ARBA" id="ARBA00022692"/>
    </source>
</evidence>
<gene>
    <name evidence="7" type="primary">tatC</name>
    <name evidence="8" type="ORF">FM114_09035</name>
</gene>
<dbReference type="HAMAP" id="MF_00902">
    <property type="entry name" value="TatC"/>
    <property type="match status" value="1"/>
</dbReference>
<keyword evidence="6 7" id="KW-0472">Membrane</keyword>
<keyword evidence="3 7" id="KW-0653">Protein transport</keyword>
<feature type="transmembrane region" description="Helical" evidence="7">
    <location>
        <begin position="225"/>
        <end position="243"/>
    </location>
</feature>
<reference evidence="8 9" key="1">
    <citation type="submission" date="2017-02" db="EMBL/GenBank/DDBJ databases">
        <authorList>
            <person name="Peterson S.W."/>
        </authorList>
    </citation>
    <scope>NUCLEOTIDE SEQUENCE [LARGE SCALE GENOMIC DNA]</scope>
    <source>
        <strain evidence="8 9">LSP_Lj1</strain>
    </source>
</reference>
<dbReference type="STRING" id="1255658.FM114_09035"/>
<dbReference type="Pfam" id="PF00902">
    <property type="entry name" value="TatC"/>
    <property type="match status" value="1"/>
</dbReference>
<organism evidence="8 9">
    <name type="scientific">Luteococcus japonicus LSP_Lj1</name>
    <dbReference type="NCBI Taxonomy" id="1255658"/>
    <lineage>
        <taxon>Bacteria</taxon>
        <taxon>Bacillati</taxon>
        <taxon>Actinomycetota</taxon>
        <taxon>Actinomycetes</taxon>
        <taxon>Propionibacteriales</taxon>
        <taxon>Propionibacteriaceae</taxon>
        <taxon>Luteococcus</taxon>
    </lineage>
</organism>
<evidence type="ECO:0000256" key="6">
    <source>
        <dbReference type="ARBA" id="ARBA00023136"/>
    </source>
</evidence>
<evidence type="ECO:0000256" key="1">
    <source>
        <dbReference type="ARBA" id="ARBA00004141"/>
    </source>
</evidence>
<feature type="transmembrane region" description="Helical" evidence="7">
    <location>
        <begin position="170"/>
        <end position="191"/>
    </location>
</feature>
<dbReference type="PANTHER" id="PTHR30371:SF0">
    <property type="entry name" value="SEC-INDEPENDENT PROTEIN TRANSLOCASE PROTEIN TATC, CHLOROPLASTIC-RELATED"/>
    <property type="match status" value="1"/>
</dbReference>
<evidence type="ECO:0000313" key="8">
    <source>
        <dbReference type="EMBL" id="SJN34539.1"/>
    </source>
</evidence>
<dbReference type="GO" id="GO:0033281">
    <property type="term" value="C:TAT protein transport complex"/>
    <property type="evidence" value="ECO:0007669"/>
    <property type="project" value="UniProtKB-UniRule"/>
</dbReference>
<sequence length="263" mass="29014">MPDDGAMALVDHLRELRYRVIISAIAITVGTIASWFFFDQLHAIIMWPYNEAVRNLHEARPDITTHTTYQGVSSPFLMQLQLSGFAGMLLTCPVWLYQLWAFIAPGLLAKEKRWALYFLGSAVPLFLAGVVTGYFVTPKGYEVMIGFVPKDSDALALLDEPTFLVNEIKLLTVFGLSFLLPVVIVTLNLLGVVSGAQLSKMRTVALFLCFVFGAVATPSTDPFSMLAMAVPMGILYLVAEVICKAHDRRKAAASTDLDVKLDY</sequence>
<keyword evidence="5 7" id="KW-0811">Translocation</keyword>
<dbReference type="PRINTS" id="PR01840">
    <property type="entry name" value="TATCFAMILY"/>
</dbReference>
<keyword evidence="2 7" id="KW-0812">Transmembrane</keyword>
<dbReference type="EMBL" id="FUKQ01000035">
    <property type="protein sequence ID" value="SJN34539.1"/>
    <property type="molecule type" value="Genomic_DNA"/>
</dbReference>
<keyword evidence="4 7" id="KW-1133">Transmembrane helix</keyword>
<dbReference type="NCBIfam" id="TIGR00945">
    <property type="entry name" value="tatC"/>
    <property type="match status" value="1"/>
</dbReference>
<comment type="subcellular location">
    <subcellularLocation>
        <location evidence="7">Cell membrane</location>
        <topology evidence="7">Multi-pass membrane protein</topology>
    </subcellularLocation>
    <subcellularLocation>
        <location evidence="1">Membrane</location>
        <topology evidence="1">Multi-pass membrane protein</topology>
    </subcellularLocation>
</comment>
<feature type="transmembrane region" description="Helical" evidence="7">
    <location>
        <begin position="203"/>
        <end position="219"/>
    </location>
</feature>
<dbReference type="InterPro" id="IPR002033">
    <property type="entry name" value="TatC"/>
</dbReference>
<feature type="transmembrane region" description="Helical" evidence="7">
    <location>
        <begin position="115"/>
        <end position="136"/>
    </location>
</feature>
<protein>
    <recommendedName>
        <fullName evidence="7">Sec-independent protein translocase protein TatC</fullName>
    </recommendedName>
</protein>
<comment type="similarity">
    <text evidence="7">Belongs to the TatC family.</text>
</comment>
<proteinExistence type="inferred from homology"/>
<dbReference type="AlphaFoldDB" id="A0A1R4JRA3"/>
<dbReference type="Proteomes" id="UP000188342">
    <property type="component" value="Unassembled WGS sequence"/>
</dbReference>
<comment type="function">
    <text evidence="7">Part of the twin-arginine translocation (Tat) system that transports large folded proteins containing a characteristic twin-arginine motif in their signal peptide across membranes. Together with TatB, TatC is part of a receptor directly interacting with Tat signal peptides.</text>
</comment>
<dbReference type="GO" id="GO:0043953">
    <property type="term" value="P:protein transport by the Tat complex"/>
    <property type="evidence" value="ECO:0007669"/>
    <property type="project" value="UniProtKB-UniRule"/>
</dbReference>